<dbReference type="InterPro" id="IPR024607">
    <property type="entry name" value="Sulfatase_CS"/>
</dbReference>
<dbReference type="PROSITE" id="PS00149">
    <property type="entry name" value="SULFATASE_2"/>
    <property type="match status" value="1"/>
</dbReference>
<dbReference type="EMBL" id="JACHGJ010000005">
    <property type="protein sequence ID" value="MBB6481158.1"/>
    <property type="molecule type" value="Genomic_DNA"/>
</dbReference>
<accession>A0A841REX8</accession>
<gene>
    <name evidence="5" type="ORF">HNR50_002831</name>
</gene>
<evidence type="ECO:0000256" key="3">
    <source>
        <dbReference type="ARBA" id="ARBA00022801"/>
    </source>
</evidence>
<evidence type="ECO:0000256" key="1">
    <source>
        <dbReference type="ARBA" id="ARBA00008779"/>
    </source>
</evidence>
<evidence type="ECO:0000313" key="6">
    <source>
        <dbReference type="Proteomes" id="UP000587760"/>
    </source>
</evidence>
<dbReference type="Proteomes" id="UP000587760">
    <property type="component" value="Unassembled WGS sequence"/>
</dbReference>
<reference evidence="5 6" key="1">
    <citation type="submission" date="2020-08" db="EMBL/GenBank/DDBJ databases">
        <title>Genomic Encyclopedia of Type Strains, Phase IV (KMG-IV): sequencing the most valuable type-strain genomes for metagenomic binning, comparative biology and taxonomic classification.</title>
        <authorList>
            <person name="Goeker M."/>
        </authorList>
    </citation>
    <scope>NUCLEOTIDE SEQUENCE [LARGE SCALE GENOMIC DNA]</scope>
    <source>
        <strain evidence="5 6">DSM 2461</strain>
    </source>
</reference>
<dbReference type="PANTHER" id="PTHR45953">
    <property type="entry name" value="IDURONATE 2-SULFATASE"/>
    <property type="match status" value="1"/>
</dbReference>
<evidence type="ECO:0000313" key="5">
    <source>
        <dbReference type="EMBL" id="MBB6481158.1"/>
    </source>
</evidence>
<keyword evidence="2" id="KW-0479">Metal-binding</keyword>
<name>A0A841REX8_9SPIO</name>
<dbReference type="InterPro" id="IPR000917">
    <property type="entry name" value="Sulfatase_N"/>
</dbReference>
<dbReference type="Pfam" id="PF00884">
    <property type="entry name" value="Sulfatase"/>
    <property type="match status" value="1"/>
</dbReference>
<feature type="domain" description="Sulfatase N-terminal" evidence="4">
    <location>
        <begin position="6"/>
        <end position="358"/>
    </location>
</feature>
<evidence type="ECO:0000259" key="4">
    <source>
        <dbReference type="Pfam" id="PF00884"/>
    </source>
</evidence>
<dbReference type="GO" id="GO:0046872">
    <property type="term" value="F:metal ion binding"/>
    <property type="evidence" value="ECO:0007669"/>
    <property type="project" value="UniProtKB-KW"/>
</dbReference>
<dbReference type="GO" id="GO:0047753">
    <property type="term" value="F:choline-sulfatase activity"/>
    <property type="evidence" value="ECO:0007669"/>
    <property type="project" value="UniProtKB-EC"/>
</dbReference>
<dbReference type="RefSeq" id="WP_184747402.1">
    <property type="nucleotide sequence ID" value="NZ_JACHGJ010000005.1"/>
</dbReference>
<dbReference type="GO" id="GO:0005737">
    <property type="term" value="C:cytoplasm"/>
    <property type="evidence" value="ECO:0007669"/>
    <property type="project" value="TreeGrafter"/>
</dbReference>
<comment type="similarity">
    <text evidence="1">Belongs to the sulfatase family.</text>
</comment>
<protein>
    <submittedName>
        <fullName evidence="5">Choline-sulfatase</fullName>
        <ecNumber evidence="5">3.1.6.6</ecNumber>
    </submittedName>
</protein>
<dbReference type="PANTHER" id="PTHR45953:SF1">
    <property type="entry name" value="IDURONATE 2-SULFATASE"/>
    <property type="match status" value="1"/>
</dbReference>
<sequence length="508" mass="58346">MSDKKPNILYIMCDQFRYDAIAALGNSTIRTPNLDRLVERGVSYSNAYSPCPVCIPARYSIRTGRDSFTTGCYSNELPRNTSGHEVYAMEDWTGEFLPRTMSRLGYRTFGIGKFHTYPDQYEVLGYETHIHTEEMWDDHELRDRDGFARFLTEEHPEFNYLEQLHGERTNMYYAPQLSSLPAHLTVEGFVADKTIEQLKVEDDRPYFGLVSFIGPHPPCAPPIPYNRMYDPDGMSNPVKGRLEDDHLDEQIPWMNYIVYADEINDAWARNLKTRYYGEISYIDDCIGRILDEVEKRPDADDTLICFFTDHGDMLGDHHAWQKECFYEASVKIPFLLSYPGRLKGNSQCDDLVSLTDLFGLATKVGGAMETRDGIDILDDKRDVLYAFHGRPGARQFKLMVRHKNWKYIYMANGGREQLFDLESDPDEMTNLAGEDSEILNALRSKAVEKCLVERDLNCMVDQGRMKGLPFEARPLGRLHQFAFSKGITEFIVPSGNNFISESLPNTTE</sequence>
<dbReference type="Gene3D" id="3.40.720.10">
    <property type="entry name" value="Alkaline Phosphatase, subunit A"/>
    <property type="match status" value="1"/>
</dbReference>
<keyword evidence="3 5" id="KW-0378">Hydrolase</keyword>
<dbReference type="InterPro" id="IPR017850">
    <property type="entry name" value="Alkaline_phosphatase_core_sf"/>
</dbReference>
<evidence type="ECO:0000256" key="2">
    <source>
        <dbReference type="ARBA" id="ARBA00022723"/>
    </source>
</evidence>
<dbReference type="EC" id="3.1.6.6" evidence="5"/>
<dbReference type="SUPFAM" id="SSF53649">
    <property type="entry name" value="Alkaline phosphatase-like"/>
    <property type="match status" value="1"/>
</dbReference>
<comment type="caution">
    <text evidence="5">The sequence shown here is derived from an EMBL/GenBank/DDBJ whole genome shotgun (WGS) entry which is preliminary data.</text>
</comment>
<proteinExistence type="inferred from homology"/>
<dbReference type="AlphaFoldDB" id="A0A841REX8"/>
<organism evidence="5 6">
    <name type="scientific">Spirochaeta isovalerica</name>
    <dbReference type="NCBI Taxonomy" id="150"/>
    <lineage>
        <taxon>Bacteria</taxon>
        <taxon>Pseudomonadati</taxon>
        <taxon>Spirochaetota</taxon>
        <taxon>Spirochaetia</taxon>
        <taxon>Spirochaetales</taxon>
        <taxon>Spirochaetaceae</taxon>
        <taxon>Spirochaeta</taxon>
    </lineage>
</organism>
<keyword evidence="6" id="KW-1185">Reference proteome</keyword>